<accession>A0A228HLI8</accession>
<reference evidence="1" key="1">
    <citation type="submission" date="2017-06" db="EMBL/GenBank/DDBJ databases">
        <authorList>
            <person name="Kim H.J."/>
            <person name="Triplett B.A."/>
        </authorList>
    </citation>
    <scope>NUCLEOTIDE SEQUENCE [LARGE SCALE GENOMIC DNA]</scope>
    <source>
        <strain evidence="1">AU17325</strain>
    </source>
</reference>
<evidence type="ECO:0000313" key="3">
    <source>
        <dbReference type="Proteomes" id="UP000214600"/>
    </source>
</evidence>
<dbReference type="EMBL" id="CABVQC010000021">
    <property type="protein sequence ID" value="VWB74661.1"/>
    <property type="molecule type" value="Genomic_DNA"/>
</dbReference>
<evidence type="ECO:0000313" key="2">
    <source>
        <dbReference type="EMBL" id="VWB74661.1"/>
    </source>
</evidence>
<dbReference type="GeneID" id="99665052"/>
<organism evidence="1 3">
    <name type="scientific">Burkholderia aenigmatica</name>
    <dbReference type="NCBI Taxonomy" id="2015348"/>
    <lineage>
        <taxon>Bacteria</taxon>
        <taxon>Pseudomonadati</taxon>
        <taxon>Pseudomonadota</taxon>
        <taxon>Betaproteobacteria</taxon>
        <taxon>Burkholderiales</taxon>
        <taxon>Burkholderiaceae</taxon>
        <taxon>Burkholderia</taxon>
        <taxon>Burkholderia cepacia complex</taxon>
    </lineage>
</organism>
<dbReference type="AlphaFoldDB" id="A0A228HLI8"/>
<dbReference type="Proteomes" id="UP000214600">
    <property type="component" value="Unassembled WGS sequence"/>
</dbReference>
<evidence type="ECO:0000313" key="1">
    <source>
        <dbReference type="EMBL" id="OXI31076.1"/>
    </source>
</evidence>
<gene>
    <name evidence="2" type="ORF">BLA13014_03405</name>
    <name evidence="1" type="ORF">CFB84_42515</name>
</gene>
<accession>A0A6P2LYA6</accession>
<dbReference type="Proteomes" id="UP000494261">
    <property type="component" value="Unassembled WGS sequence"/>
</dbReference>
<dbReference type="RefSeq" id="WP_089454699.1">
    <property type="nucleotide sequence ID" value="NZ_CABVQC010000021.1"/>
</dbReference>
<reference evidence="2 4" key="4">
    <citation type="submission" date="2019-09" db="EMBL/GenBank/DDBJ databases">
        <authorList>
            <person name="Depoorter E."/>
        </authorList>
    </citation>
    <scope>NUCLEOTIDE SEQUENCE [LARGE SCALE GENOMIC DNA]</scope>
    <source>
        <strain evidence="2">LMG 13014</strain>
    </source>
</reference>
<dbReference type="OrthoDB" id="7871248at2"/>
<reference evidence="1 3" key="3">
    <citation type="submission" date="2017-08" db="EMBL/GenBank/DDBJ databases">
        <title>WGS of novel Burkholderia cepaca complex species.</title>
        <authorList>
            <person name="Lipuma J."/>
            <person name="Spilker T."/>
        </authorList>
    </citation>
    <scope>NUCLEOTIDE SEQUENCE [LARGE SCALE GENOMIC DNA]</scope>
    <source>
        <strain evidence="1 3">AU17325</strain>
    </source>
</reference>
<reference evidence="3" key="2">
    <citation type="submission" date="2017-06" db="EMBL/GenBank/DDBJ databases">
        <authorList>
            <person name="LiPuma J."/>
            <person name="Spilker T."/>
        </authorList>
    </citation>
    <scope>NUCLEOTIDE SEQUENCE [LARGE SCALE GENOMIC DNA]</scope>
    <source>
        <strain evidence="3">AU17325</strain>
    </source>
</reference>
<name>A0A228HLI8_9BURK</name>
<dbReference type="EMBL" id="NKFA01000045">
    <property type="protein sequence ID" value="OXI31076.1"/>
    <property type="molecule type" value="Genomic_DNA"/>
</dbReference>
<protein>
    <submittedName>
        <fullName evidence="1">Uncharacterized protein</fullName>
    </submittedName>
</protein>
<proteinExistence type="predicted"/>
<sequence>MRTYFRNTKRPKLVAESLTAAFPNLQYATALEWVAEIFGYRNWHELQSSVDEFATPTPLFNQLDPDAEDFERLHELYEHQVEKLQELLGDEAPFAEDVAAWTLRADNHSILRRPKRLIDVPNGTPRLQTFAADDRFFSRESPGVDYGSNNYGKGECFACYESLPRDLDANALIAKFVERTRAARGASVAAIVEKVCRAEVTSPVVECDVSLSSVIQYKDVRLILVDRETKNICGCGVFRIGIYVGSPRKGCLLTCDAKAVVIEDGYDYLSLQLGTVVSMFFQYSYDVTRWMQYGETIESIEVEIDEDATDQPEATEVLDAVHELWKDEIDERIRERADRRSLSQRRAR</sequence>
<evidence type="ECO:0000313" key="4">
    <source>
        <dbReference type="Proteomes" id="UP000494261"/>
    </source>
</evidence>